<comment type="subcellular location">
    <subcellularLocation>
        <location evidence="2">Cell inner membrane</location>
    </subcellularLocation>
    <subcellularLocation>
        <location evidence="1">Cell membrane</location>
        <topology evidence="1">Peripheral membrane protein</topology>
    </subcellularLocation>
</comment>
<keyword evidence="8 12" id="KW-0067">ATP-binding</keyword>
<dbReference type="AlphaFoldDB" id="A0AA43T500"/>
<dbReference type="InterPro" id="IPR003593">
    <property type="entry name" value="AAA+_ATPase"/>
</dbReference>
<keyword evidence="9" id="KW-1278">Translocase</keyword>
<dbReference type="PROSITE" id="PS00211">
    <property type="entry name" value="ABC_TRANSPORTER_1"/>
    <property type="match status" value="1"/>
</dbReference>
<evidence type="ECO:0000256" key="8">
    <source>
        <dbReference type="ARBA" id="ARBA00022840"/>
    </source>
</evidence>
<keyword evidence="7" id="KW-0547">Nucleotide-binding</keyword>
<dbReference type="InterPro" id="IPR003439">
    <property type="entry name" value="ABC_transporter-like_ATP-bd"/>
</dbReference>
<sequence length="525" mass="56707">MVGAEAQGSCADHIKSGANMIDSTTDRTSLLLEVSNVTKKFPGVLALDGVSLKIRPGEVHALMGENGAGKSTLMKIIGGIHKANGGTITFKGQPYQPDGPADAQSKGVSLIHQELNLVPDLTVAQNIFLGREPMGKTGVFLSEEQAAAKADELLKSIGVTFSSKVLVRDLPVASQQMVEIAKAISFDSQLLVMDEPTAALTDREVDALFKLIHDFVSPTTAVIYISHRMEELIRISNRITVFRDGRFVKEVKTEETSRDEIVKLMVGRDITAYSRPSARVEGAPAAMSVRNITNAMVKDASFDVYPGEILGFGGLAGAGRTELARAIIGADSRSAGQVMVGGKTVDIRRPSDAVEAGIAYLSEDRKQYGLVLDKTIDDNVALASLKNYVNAIGWIRDTAIARTSKQYIDALSIKTPSSKQLVKNLSGGNQQKVVIAKWLARDCDVLIFDEPTRGIDVGAKQEIYELLDELAHDGHAIIVISSELEELLRVSDRILVMCNGSITGELDHSEATQENIMELATTFRK</sequence>
<evidence type="ECO:0000256" key="2">
    <source>
        <dbReference type="ARBA" id="ARBA00004533"/>
    </source>
</evidence>
<dbReference type="PANTHER" id="PTHR43790">
    <property type="entry name" value="CARBOHYDRATE TRANSPORT ATP-BINDING PROTEIN MG119-RELATED"/>
    <property type="match status" value="1"/>
</dbReference>
<keyword evidence="10" id="KW-0472">Membrane</keyword>
<dbReference type="EMBL" id="JAOPMH010000021">
    <property type="protein sequence ID" value="MDH7891050.1"/>
    <property type="molecule type" value="Genomic_DNA"/>
</dbReference>
<evidence type="ECO:0000259" key="11">
    <source>
        <dbReference type="PROSITE" id="PS50893"/>
    </source>
</evidence>
<dbReference type="Pfam" id="PF00005">
    <property type="entry name" value="ABC_tran"/>
    <property type="match status" value="2"/>
</dbReference>
<evidence type="ECO:0000256" key="1">
    <source>
        <dbReference type="ARBA" id="ARBA00004202"/>
    </source>
</evidence>
<keyword evidence="6" id="KW-0677">Repeat</keyword>
<accession>A0AA43T500</accession>
<feature type="domain" description="ABC transporter" evidence="11">
    <location>
        <begin position="32"/>
        <end position="269"/>
    </location>
</feature>
<dbReference type="Gene3D" id="3.40.50.300">
    <property type="entry name" value="P-loop containing nucleotide triphosphate hydrolases"/>
    <property type="match status" value="2"/>
</dbReference>
<evidence type="ECO:0000256" key="7">
    <source>
        <dbReference type="ARBA" id="ARBA00022741"/>
    </source>
</evidence>
<evidence type="ECO:0000256" key="9">
    <source>
        <dbReference type="ARBA" id="ARBA00022967"/>
    </source>
</evidence>
<dbReference type="FunFam" id="3.40.50.300:FF:000126">
    <property type="entry name" value="Galactose/methyl galactoside import ATP-binding protein MglA"/>
    <property type="match status" value="1"/>
</dbReference>
<evidence type="ECO:0000256" key="5">
    <source>
        <dbReference type="ARBA" id="ARBA00022597"/>
    </source>
</evidence>
<protein>
    <submittedName>
        <fullName evidence="12">Sugar ABC transporter ATP-binding protein</fullName>
    </submittedName>
</protein>
<dbReference type="PANTHER" id="PTHR43790:SF3">
    <property type="entry name" value="D-ALLOSE IMPORT ATP-BINDING PROTEIN ALSA-RELATED"/>
    <property type="match status" value="1"/>
</dbReference>
<dbReference type="Proteomes" id="UP001161916">
    <property type="component" value="Unassembled WGS sequence"/>
</dbReference>
<reference evidence="12" key="1">
    <citation type="submission" date="2022-09" db="EMBL/GenBank/DDBJ databases">
        <authorList>
            <person name="Orihara K."/>
        </authorList>
    </citation>
    <scope>NUCLEOTIDE SEQUENCE</scope>
    <source>
        <strain evidence="12">YIT 13062</strain>
    </source>
</reference>
<dbReference type="GO" id="GO:0005886">
    <property type="term" value="C:plasma membrane"/>
    <property type="evidence" value="ECO:0007669"/>
    <property type="project" value="UniProtKB-SubCell"/>
</dbReference>
<dbReference type="CDD" id="cd03215">
    <property type="entry name" value="ABC_Carb_Monos_II"/>
    <property type="match status" value="1"/>
</dbReference>
<dbReference type="FunFam" id="3.40.50.300:FF:000127">
    <property type="entry name" value="Ribose import ATP-binding protein RbsA"/>
    <property type="match status" value="1"/>
</dbReference>
<evidence type="ECO:0000256" key="10">
    <source>
        <dbReference type="ARBA" id="ARBA00023136"/>
    </source>
</evidence>
<dbReference type="InterPro" id="IPR050107">
    <property type="entry name" value="ABC_carbohydrate_import_ATPase"/>
</dbReference>
<dbReference type="InterPro" id="IPR017871">
    <property type="entry name" value="ABC_transporter-like_CS"/>
</dbReference>
<dbReference type="InterPro" id="IPR027417">
    <property type="entry name" value="P-loop_NTPase"/>
</dbReference>
<dbReference type="GO" id="GO:0015749">
    <property type="term" value="P:monosaccharide transmembrane transport"/>
    <property type="evidence" value="ECO:0007669"/>
    <property type="project" value="UniProtKB-ARBA"/>
</dbReference>
<evidence type="ECO:0000313" key="12">
    <source>
        <dbReference type="EMBL" id="MDH7891050.1"/>
    </source>
</evidence>
<dbReference type="SUPFAM" id="SSF52540">
    <property type="entry name" value="P-loop containing nucleoside triphosphate hydrolases"/>
    <property type="match status" value="2"/>
</dbReference>
<comment type="caution">
    <text evidence="12">The sequence shown here is derived from an EMBL/GenBank/DDBJ whole genome shotgun (WGS) entry which is preliminary data.</text>
</comment>
<gene>
    <name evidence="12" type="ORF">OB951_10690</name>
</gene>
<proteinExistence type="predicted"/>
<evidence type="ECO:0000256" key="3">
    <source>
        <dbReference type="ARBA" id="ARBA00022448"/>
    </source>
</evidence>
<name>A0AA43T500_9BIFI</name>
<dbReference type="GO" id="GO:0016887">
    <property type="term" value="F:ATP hydrolysis activity"/>
    <property type="evidence" value="ECO:0007669"/>
    <property type="project" value="InterPro"/>
</dbReference>
<dbReference type="CDD" id="cd03216">
    <property type="entry name" value="ABC_Carb_Monos_I"/>
    <property type="match status" value="1"/>
</dbReference>
<feature type="domain" description="ABC transporter" evidence="11">
    <location>
        <begin position="278"/>
        <end position="524"/>
    </location>
</feature>
<evidence type="ECO:0000256" key="6">
    <source>
        <dbReference type="ARBA" id="ARBA00022737"/>
    </source>
</evidence>
<dbReference type="GO" id="GO:0005524">
    <property type="term" value="F:ATP binding"/>
    <property type="evidence" value="ECO:0007669"/>
    <property type="project" value="UniProtKB-KW"/>
</dbReference>
<keyword evidence="5" id="KW-0762">Sugar transport</keyword>
<evidence type="ECO:0000313" key="13">
    <source>
        <dbReference type="Proteomes" id="UP001161916"/>
    </source>
</evidence>
<keyword evidence="3" id="KW-0813">Transport</keyword>
<organism evidence="12 13">
    <name type="scientific">Bifidobacterium catenulatum subsp. kashiwanohense</name>
    <dbReference type="NCBI Taxonomy" id="630129"/>
    <lineage>
        <taxon>Bacteria</taxon>
        <taxon>Bacillati</taxon>
        <taxon>Actinomycetota</taxon>
        <taxon>Actinomycetes</taxon>
        <taxon>Bifidobacteriales</taxon>
        <taxon>Bifidobacteriaceae</taxon>
        <taxon>Bifidobacterium</taxon>
    </lineage>
</organism>
<dbReference type="PROSITE" id="PS50893">
    <property type="entry name" value="ABC_TRANSPORTER_2"/>
    <property type="match status" value="2"/>
</dbReference>
<reference evidence="12" key="2">
    <citation type="journal article" date="2023" name="Gut Microbes">
        <title>Characterization of Bifidobacterium kashiwanohense that utilizes both milk- and plant-derived oligosaccharides.</title>
        <authorList>
            <person name="Orihara K."/>
            <person name="Yahagi K."/>
            <person name="Saito Y."/>
            <person name="Watanabe Y."/>
            <person name="Sasai T."/>
            <person name="Hara T."/>
            <person name="Tsukuda N."/>
            <person name="Oki K."/>
            <person name="Fujimoto J."/>
            <person name="Matsuki T."/>
        </authorList>
    </citation>
    <scope>NUCLEOTIDE SEQUENCE</scope>
    <source>
        <strain evidence="12">YIT 13062</strain>
    </source>
</reference>
<evidence type="ECO:0000256" key="4">
    <source>
        <dbReference type="ARBA" id="ARBA00022475"/>
    </source>
</evidence>
<keyword evidence="4" id="KW-1003">Cell membrane</keyword>
<dbReference type="SMART" id="SM00382">
    <property type="entry name" value="AAA"/>
    <property type="match status" value="2"/>
</dbReference>